<dbReference type="GO" id="GO:0005164">
    <property type="term" value="F:tumor necrosis factor receptor binding"/>
    <property type="evidence" value="ECO:0007669"/>
    <property type="project" value="InterPro"/>
</dbReference>
<dbReference type="PROSITE" id="PS50049">
    <property type="entry name" value="THD_2"/>
    <property type="match status" value="1"/>
</dbReference>
<dbReference type="InterPro" id="IPR006052">
    <property type="entry name" value="TNF_dom"/>
</dbReference>
<keyword evidence="5" id="KW-1185">Reference proteome</keyword>
<keyword evidence="2" id="KW-0472">Membrane</keyword>
<evidence type="ECO:0000313" key="4">
    <source>
        <dbReference type="EMBL" id="KAK2898859.1"/>
    </source>
</evidence>
<dbReference type="SUPFAM" id="SSF49842">
    <property type="entry name" value="TNF-like"/>
    <property type="match status" value="1"/>
</dbReference>
<dbReference type="Gene3D" id="2.60.120.40">
    <property type="match status" value="1"/>
</dbReference>
<dbReference type="Pfam" id="PF00229">
    <property type="entry name" value="TNF"/>
    <property type="match status" value="1"/>
</dbReference>
<name>A0AA88TNA9_9TELE</name>
<keyword evidence="2" id="KW-0812">Transmembrane</keyword>
<organism evidence="4 5">
    <name type="scientific">Cirrhinus molitorella</name>
    <name type="common">mud carp</name>
    <dbReference type="NCBI Taxonomy" id="172907"/>
    <lineage>
        <taxon>Eukaryota</taxon>
        <taxon>Metazoa</taxon>
        <taxon>Chordata</taxon>
        <taxon>Craniata</taxon>
        <taxon>Vertebrata</taxon>
        <taxon>Euteleostomi</taxon>
        <taxon>Actinopterygii</taxon>
        <taxon>Neopterygii</taxon>
        <taxon>Teleostei</taxon>
        <taxon>Ostariophysi</taxon>
        <taxon>Cypriniformes</taxon>
        <taxon>Cyprinidae</taxon>
        <taxon>Labeoninae</taxon>
        <taxon>Labeonini</taxon>
        <taxon>Cirrhinus</taxon>
    </lineage>
</organism>
<proteinExistence type="inferred from homology"/>
<dbReference type="EMBL" id="JAUYZG010000009">
    <property type="protein sequence ID" value="KAK2898859.1"/>
    <property type="molecule type" value="Genomic_DNA"/>
</dbReference>
<gene>
    <name evidence="4" type="ORF">Q8A67_010277</name>
</gene>
<comment type="caution">
    <text evidence="4">The sequence shown here is derived from an EMBL/GenBank/DDBJ whole genome shotgun (WGS) entry which is preliminary data.</text>
</comment>
<accession>A0AA88TNA9</accession>
<dbReference type="Proteomes" id="UP001187343">
    <property type="component" value="Unassembled WGS sequence"/>
</dbReference>
<dbReference type="InterPro" id="IPR008983">
    <property type="entry name" value="Tumour_necrosis_fac-like_dom"/>
</dbReference>
<protein>
    <recommendedName>
        <fullName evidence="3">THD domain-containing protein</fullName>
    </recommendedName>
</protein>
<comment type="similarity">
    <text evidence="1">Belongs to the tumor necrosis factor family.</text>
</comment>
<evidence type="ECO:0000256" key="1">
    <source>
        <dbReference type="ARBA" id="ARBA00008670"/>
    </source>
</evidence>
<evidence type="ECO:0000259" key="3">
    <source>
        <dbReference type="PROSITE" id="PS50049"/>
    </source>
</evidence>
<dbReference type="GO" id="GO:0006955">
    <property type="term" value="P:immune response"/>
    <property type="evidence" value="ECO:0007669"/>
    <property type="project" value="InterPro"/>
</dbReference>
<keyword evidence="2" id="KW-1133">Transmembrane helix</keyword>
<feature type="domain" description="THD" evidence="3">
    <location>
        <begin position="89"/>
        <end position="241"/>
    </location>
</feature>
<dbReference type="AlphaFoldDB" id="A0AA88TNA9"/>
<evidence type="ECO:0000256" key="2">
    <source>
        <dbReference type="SAM" id="Phobius"/>
    </source>
</evidence>
<feature type="transmembrane region" description="Helical" evidence="2">
    <location>
        <begin position="34"/>
        <end position="58"/>
    </location>
</feature>
<dbReference type="GO" id="GO:0016020">
    <property type="term" value="C:membrane"/>
    <property type="evidence" value="ECO:0007669"/>
    <property type="project" value="InterPro"/>
</dbReference>
<evidence type="ECO:0000313" key="5">
    <source>
        <dbReference type="Proteomes" id="UP001187343"/>
    </source>
</evidence>
<reference evidence="4" key="1">
    <citation type="submission" date="2023-08" db="EMBL/GenBank/DDBJ databases">
        <title>Chromosome-level Genome Assembly of mud carp (Cirrhinus molitorella).</title>
        <authorList>
            <person name="Liu H."/>
        </authorList>
    </citation>
    <scope>NUCLEOTIDE SEQUENCE</scope>
    <source>
        <strain evidence="4">Prfri</strain>
        <tissue evidence="4">Muscle</tissue>
    </source>
</reference>
<sequence>MANEEAASQVFAVLMETERVSRLMTKYHSLRRQMCFIQSISVVICFSCCLFTLFFHAFPPSCKENKTNKAPSFGMQYQKAESLTRRDTSFTRLTIKQNVTLPKEGYVPWMSTPEYPSSDPTRYFILGGDNETLKVFHSGTYKVSLQITYRNVNENLENDEIYLQHDIHHFTDKYRKDERLPSPLLTYCETVNLKFWRKSMFSEGIFVLEAGDRLKVYSNNLNLIDRSGKFVEKTVFVAYPHFST</sequence>